<evidence type="ECO:0000313" key="7">
    <source>
        <dbReference type="Proteomes" id="UP000214646"/>
    </source>
</evidence>
<evidence type="ECO:0000259" key="4">
    <source>
        <dbReference type="Pfam" id="PF07587"/>
    </source>
</evidence>
<reference evidence="7" key="1">
    <citation type="submission" date="2017-06" db="EMBL/GenBank/DDBJ databases">
        <title>Genome analysis of Fimbriiglobus ruber SP5, the first member of the order Planctomycetales with confirmed chitinolytic capability.</title>
        <authorList>
            <person name="Ravin N.V."/>
            <person name="Rakitin A.L."/>
            <person name="Ivanova A.A."/>
            <person name="Beletsky A.V."/>
            <person name="Kulichevskaya I.S."/>
            <person name="Mardanov A.V."/>
            <person name="Dedysh S.N."/>
        </authorList>
    </citation>
    <scope>NUCLEOTIDE SEQUENCE [LARGE SCALE GENOMIC DNA]</scope>
    <source>
        <strain evidence="7">SP5</strain>
    </source>
</reference>
<dbReference type="Pfam" id="PF07587">
    <property type="entry name" value="PSD1"/>
    <property type="match status" value="1"/>
</dbReference>
<proteinExistence type="predicted"/>
<protein>
    <recommendedName>
        <fullName evidence="8">Cytochrome c domain-containing protein</fullName>
    </recommendedName>
</protein>
<evidence type="ECO:0000259" key="5">
    <source>
        <dbReference type="Pfam" id="PF07635"/>
    </source>
</evidence>
<feature type="domain" description="Cytochrome C Planctomycete-type" evidence="5">
    <location>
        <begin position="41"/>
        <end position="94"/>
    </location>
</feature>
<keyword evidence="7" id="KW-1185">Reference proteome</keyword>
<dbReference type="RefSeq" id="WP_088257694.1">
    <property type="nucleotide sequence ID" value="NZ_NIDE01000014.1"/>
</dbReference>
<name>A0A225DK89_9BACT</name>
<dbReference type="Pfam" id="PF07583">
    <property type="entry name" value="PSCyt2"/>
    <property type="match status" value="1"/>
</dbReference>
<evidence type="ECO:0008006" key="8">
    <source>
        <dbReference type="Google" id="ProtNLM"/>
    </source>
</evidence>
<dbReference type="Pfam" id="PF07635">
    <property type="entry name" value="PSCyt1"/>
    <property type="match status" value="1"/>
</dbReference>
<evidence type="ECO:0000256" key="2">
    <source>
        <dbReference type="SAM" id="SignalP"/>
    </source>
</evidence>
<dbReference type="PANTHER" id="PTHR35889:SF3">
    <property type="entry name" value="F-BOX DOMAIN-CONTAINING PROTEIN"/>
    <property type="match status" value="1"/>
</dbReference>
<evidence type="ECO:0000259" key="3">
    <source>
        <dbReference type="Pfam" id="PF07583"/>
    </source>
</evidence>
<evidence type="ECO:0000256" key="1">
    <source>
        <dbReference type="SAM" id="Coils"/>
    </source>
</evidence>
<feature type="domain" description="DUF1549" evidence="3">
    <location>
        <begin position="161"/>
        <end position="375"/>
    </location>
</feature>
<dbReference type="InterPro" id="IPR022655">
    <property type="entry name" value="DUF1553"/>
</dbReference>
<dbReference type="GO" id="GO:0009055">
    <property type="term" value="F:electron transfer activity"/>
    <property type="evidence" value="ECO:0007669"/>
    <property type="project" value="InterPro"/>
</dbReference>
<dbReference type="EMBL" id="NIDE01000014">
    <property type="protein sequence ID" value="OWK37856.1"/>
    <property type="molecule type" value="Genomic_DNA"/>
</dbReference>
<keyword evidence="1" id="KW-0175">Coiled coil</keyword>
<dbReference type="OrthoDB" id="127107at2"/>
<dbReference type="InterPro" id="IPR011429">
    <property type="entry name" value="Cyt_c_Planctomycete-type"/>
</dbReference>
<gene>
    <name evidence="6" type="ORF">FRUB_06976</name>
</gene>
<dbReference type="AlphaFoldDB" id="A0A225DK89"/>
<feature type="signal peptide" evidence="2">
    <location>
        <begin position="1"/>
        <end position="19"/>
    </location>
</feature>
<dbReference type="InterPro" id="IPR011444">
    <property type="entry name" value="DUF1549"/>
</dbReference>
<dbReference type="PANTHER" id="PTHR35889">
    <property type="entry name" value="CYCLOINULO-OLIGOSACCHARIDE FRUCTANOTRANSFERASE-RELATED"/>
    <property type="match status" value="1"/>
</dbReference>
<feature type="domain" description="DUF1553" evidence="4">
    <location>
        <begin position="561"/>
        <end position="825"/>
    </location>
</feature>
<comment type="caution">
    <text evidence="6">The sequence shown here is derived from an EMBL/GenBank/DDBJ whole genome shotgun (WGS) entry which is preliminary data.</text>
</comment>
<dbReference type="InterPro" id="IPR036909">
    <property type="entry name" value="Cyt_c-like_dom_sf"/>
</dbReference>
<keyword evidence="2" id="KW-0732">Signal</keyword>
<organism evidence="6 7">
    <name type="scientific">Fimbriiglobus ruber</name>
    <dbReference type="NCBI Taxonomy" id="1908690"/>
    <lineage>
        <taxon>Bacteria</taxon>
        <taxon>Pseudomonadati</taxon>
        <taxon>Planctomycetota</taxon>
        <taxon>Planctomycetia</taxon>
        <taxon>Gemmatales</taxon>
        <taxon>Gemmataceae</taxon>
        <taxon>Fimbriiglobus</taxon>
    </lineage>
</organism>
<feature type="coiled-coil region" evidence="1">
    <location>
        <begin position="402"/>
        <end position="445"/>
    </location>
</feature>
<dbReference type="GO" id="GO:0020037">
    <property type="term" value="F:heme binding"/>
    <property type="evidence" value="ECO:0007669"/>
    <property type="project" value="InterPro"/>
</dbReference>
<sequence length="889" mass="97625">MKHFASVLALLALSYPLRAGSPVPADPTFEAHVRPLFKAYCFECHGEADKPKAGLDLRLRRLIVAGGENGPALAPGKPDASPLFTKVRDREMPPGKKKLSKDEVETLRRWIAAGAKTEKTEPAALAVGMPITDEDRAWWAFQPIKKQTPPTAKPDERARTPIDAWLLAGLRAKGFGFNADADSRTLVRRVTIDLTGLPPTPEDVEAFLNDKSADAYEKLVDRLLASPAYGERWGRHWLDVAGYADSEGYDQADPVRATAWKYRDYVIRSFNADVPFDRFIREQIAGDEMVKRPFADLAPADQDRLTATGFLRMAPDGTGNPGVDLKLAKNQVVADTIKIVSGSLLGLTVGCAQCHNHRYDPIPQTDYYRLRAILEPGYDPTAWKLPAARQVSLYTAADRKSAAALEADAKKIDADRQKKLDEYIAATLEKEFAKLVEDVRAKAREAKKTPAAKRTAEQKDLLAKYPSLNVDSGSLYLYDSAAAAALKKLADEAAAVRAKKPKEEFIRALTEEPGKVPPTVLFHRGDPDQPKQALQPGTLAVLDERLPLAVSKPAGVTTSGRRLAFAGWLTDPKNPLTARVLVNRIWLNHFGRGIVGTPGDFGRLGEKPTHPELLDWLAAEFAGNGWSLKKLHKLILTSTAYRQSSVRQKDKDVADPDNRLYGRFPLRRLDAESVRDGMLAVSGKLNRKTFGSPVPVMEDDVGQVVLGMVNRDGAGYKLGDESVAAGEEYRRSVYVQVRRSRPLAVLDTFDWATAEPNCEARISSTVTPQALLLMNNGFVLSRAEDMAGRLKTDAGSDLPRQIARGWRLAYGTEPTKTEVDKAAAFVAEMTEYFEEHPVAAPAAGESKAPTKVKKTAAKTPTLSSLTPEERALAAFCQALLMSNRFLYVE</sequence>
<dbReference type="Proteomes" id="UP000214646">
    <property type="component" value="Unassembled WGS sequence"/>
</dbReference>
<dbReference type="SUPFAM" id="SSF46626">
    <property type="entry name" value="Cytochrome c"/>
    <property type="match status" value="1"/>
</dbReference>
<feature type="chain" id="PRO_5013144137" description="Cytochrome c domain-containing protein" evidence="2">
    <location>
        <begin position="20"/>
        <end position="889"/>
    </location>
</feature>
<evidence type="ECO:0000313" key="6">
    <source>
        <dbReference type="EMBL" id="OWK37856.1"/>
    </source>
</evidence>
<accession>A0A225DK89</accession>